<protein>
    <submittedName>
        <fullName evidence="5">NUDIX domain-containing protein</fullName>
    </submittedName>
</protein>
<comment type="caution">
    <text evidence="5">The sequence shown here is derived from an EMBL/GenBank/DDBJ whole genome shotgun (WGS) entry which is preliminary data.</text>
</comment>
<name>A0A6N8U6E8_9FIRM</name>
<dbReference type="InterPro" id="IPR000086">
    <property type="entry name" value="NUDIX_hydrolase_dom"/>
</dbReference>
<dbReference type="EMBL" id="WUUQ01000002">
    <property type="protein sequence ID" value="MXQ73622.1"/>
    <property type="molecule type" value="Genomic_DNA"/>
</dbReference>
<dbReference type="GO" id="GO:0005829">
    <property type="term" value="C:cytosol"/>
    <property type="evidence" value="ECO:0007669"/>
    <property type="project" value="TreeGrafter"/>
</dbReference>
<evidence type="ECO:0000313" key="5">
    <source>
        <dbReference type="EMBL" id="MXQ73622.1"/>
    </source>
</evidence>
<gene>
    <name evidence="5" type="ORF">GSF08_06700</name>
</gene>
<dbReference type="GO" id="GO:0006753">
    <property type="term" value="P:nucleoside phosphate metabolic process"/>
    <property type="evidence" value="ECO:0007669"/>
    <property type="project" value="TreeGrafter"/>
</dbReference>
<evidence type="ECO:0000256" key="3">
    <source>
        <dbReference type="RuleBase" id="RU003476"/>
    </source>
</evidence>
<dbReference type="InterPro" id="IPR020476">
    <property type="entry name" value="Nudix_hydrolase"/>
</dbReference>
<dbReference type="GO" id="GO:0016462">
    <property type="term" value="F:pyrophosphatase activity"/>
    <property type="evidence" value="ECO:0007669"/>
    <property type="project" value="UniProtKB-ARBA"/>
</dbReference>
<dbReference type="InterPro" id="IPR015797">
    <property type="entry name" value="NUDIX_hydrolase-like_dom_sf"/>
</dbReference>
<dbReference type="FunFam" id="3.90.79.10:FF:000024">
    <property type="entry name" value="ADP-ribose pyrophosphatase"/>
    <property type="match status" value="1"/>
</dbReference>
<organism evidence="5 6">
    <name type="scientific">Copranaerobaculum intestinale</name>
    <dbReference type="NCBI Taxonomy" id="2692629"/>
    <lineage>
        <taxon>Bacteria</taxon>
        <taxon>Bacillati</taxon>
        <taxon>Bacillota</taxon>
        <taxon>Erysipelotrichia</taxon>
        <taxon>Erysipelotrichales</taxon>
        <taxon>Erysipelotrichaceae</taxon>
        <taxon>Copranaerobaculum</taxon>
    </lineage>
</organism>
<keyword evidence="2 3" id="KW-0378">Hydrolase</keyword>
<comment type="similarity">
    <text evidence="3">Belongs to the Nudix hydrolase family.</text>
</comment>
<evidence type="ECO:0000313" key="6">
    <source>
        <dbReference type="Proteomes" id="UP000434036"/>
    </source>
</evidence>
<dbReference type="PROSITE" id="PS51462">
    <property type="entry name" value="NUDIX"/>
    <property type="match status" value="1"/>
</dbReference>
<dbReference type="PANTHER" id="PTHR11839">
    <property type="entry name" value="UDP/ADP-SUGAR PYROPHOSPHATASE"/>
    <property type="match status" value="1"/>
</dbReference>
<evidence type="ECO:0000256" key="2">
    <source>
        <dbReference type="ARBA" id="ARBA00022801"/>
    </source>
</evidence>
<dbReference type="Pfam" id="PF00293">
    <property type="entry name" value="NUDIX"/>
    <property type="match status" value="1"/>
</dbReference>
<proteinExistence type="inferred from homology"/>
<dbReference type="SUPFAM" id="SSF55811">
    <property type="entry name" value="Nudix"/>
    <property type="match status" value="1"/>
</dbReference>
<comment type="cofactor">
    <cofactor evidence="1">
        <name>Mg(2+)</name>
        <dbReference type="ChEBI" id="CHEBI:18420"/>
    </cofactor>
</comment>
<reference evidence="5 6" key="2">
    <citation type="submission" date="2020-01" db="EMBL/GenBank/DDBJ databases">
        <title>Clostridiaceae sp. nov. isolated from the gut of human by culturomics.</title>
        <authorList>
            <person name="Chang Y."/>
        </authorList>
    </citation>
    <scope>NUCLEOTIDE SEQUENCE [LARGE SCALE GENOMIC DNA]</scope>
    <source>
        <strain evidence="5 6">DONG20-135</strain>
    </source>
</reference>
<dbReference type="GO" id="GO:0019693">
    <property type="term" value="P:ribose phosphate metabolic process"/>
    <property type="evidence" value="ECO:0007669"/>
    <property type="project" value="TreeGrafter"/>
</dbReference>
<dbReference type="RefSeq" id="WP_160625059.1">
    <property type="nucleotide sequence ID" value="NZ_WUUQ01000002.1"/>
</dbReference>
<keyword evidence="6" id="KW-1185">Reference proteome</keyword>
<evidence type="ECO:0000256" key="1">
    <source>
        <dbReference type="ARBA" id="ARBA00001946"/>
    </source>
</evidence>
<dbReference type="CDD" id="cd03424">
    <property type="entry name" value="NUDIX_ADPRase_Nudt5_UGPPase_Nudt14"/>
    <property type="match status" value="1"/>
</dbReference>
<dbReference type="AlphaFoldDB" id="A0A6N8U6E8"/>
<dbReference type="InterPro" id="IPR020084">
    <property type="entry name" value="NUDIX_hydrolase_CS"/>
</dbReference>
<dbReference type="PANTHER" id="PTHR11839:SF18">
    <property type="entry name" value="NUDIX HYDROLASE DOMAIN-CONTAINING PROTEIN"/>
    <property type="match status" value="1"/>
</dbReference>
<dbReference type="Gene3D" id="3.90.79.10">
    <property type="entry name" value="Nucleoside Triphosphate Pyrophosphohydrolase"/>
    <property type="match status" value="1"/>
</dbReference>
<dbReference type="Proteomes" id="UP000434036">
    <property type="component" value="Unassembled WGS sequence"/>
</dbReference>
<evidence type="ECO:0000259" key="4">
    <source>
        <dbReference type="PROSITE" id="PS51462"/>
    </source>
</evidence>
<accession>A0A6N8U6E8</accession>
<reference evidence="5 6" key="1">
    <citation type="submission" date="2019-12" db="EMBL/GenBank/DDBJ databases">
        <authorList>
            <person name="Yang R."/>
        </authorList>
    </citation>
    <scope>NUCLEOTIDE SEQUENCE [LARGE SCALE GENOMIC DNA]</scope>
    <source>
        <strain evidence="5 6">DONG20-135</strain>
    </source>
</reference>
<feature type="domain" description="Nudix hydrolase" evidence="4">
    <location>
        <begin position="38"/>
        <end position="167"/>
    </location>
</feature>
<dbReference type="PRINTS" id="PR00502">
    <property type="entry name" value="NUDIXFAMILY"/>
</dbReference>
<dbReference type="PROSITE" id="PS00893">
    <property type="entry name" value="NUDIX_BOX"/>
    <property type="match status" value="1"/>
</dbReference>
<sequence>MEIKQKSELLYDGKIIKVTKDHVIIEDNQSSALREVVRHPGGVGILVIDQGDILLIRQFRYVIGKSLYEIPAGKLEKGEDPMRAAHRELEEETGYQCKRLVKVCTMLPSPGFLDEQVTIYEAEELYQPDKPLEMDEDERITLHRFSFNDAYHMIQNGEITDAKTILAIQHALLKASYERRDTVS</sequence>